<dbReference type="InterPro" id="IPR023829">
    <property type="entry name" value="PGA_PgaD"/>
</dbReference>
<accession>A0ABZ0X2B4</accession>
<evidence type="ECO:0000313" key="2">
    <source>
        <dbReference type="EMBL" id="WQG84539.1"/>
    </source>
</evidence>
<sequence length="151" mass="17781">MNDLIIDKPHSLKAHHKVTYLSVTFIFWAIIFYLWQPLISLVAWYFGFELFYDHMIELGGYKEFANILLIYLQVIVLLGVVFLAWAKVNELRFRGKSRRKLVAVVTDSDIASYFKVEEKQLKELMEQKTLSLDISDDRVIQFEPKKSFKVA</sequence>
<evidence type="ECO:0000313" key="3">
    <source>
        <dbReference type="Proteomes" id="UP001324185"/>
    </source>
</evidence>
<name>A0ABZ0X2B4_9GAMM</name>
<keyword evidence="1" id="KW-0472">Membrane</keyword>
<proteinExistence type="predicted"/>
<dbReference type="Pfam" id="PF13994">
    <property type="entry name" value="PgaD"/>
    <property type="match status" value="1"/>
</dbReference>
<evidence type="ECO:0000256" key="1">
    <source>
        <dbReference type="SAM" id="Phobius"/>
    </source>
</evidence>
<dbReference type="RefSeq" id="WP_018625012.1">
    <property type="nucleotide sequence ID" value="NZ_CP140158.1"/>
</dbReference>
<reference evidence="2 3" key="1">
    <citation type="submission" date="2023-11" db="EMBL/GenBank/DDBJ databases">
        <title>MicrobeMod: A computational toolkit for identifying prokaryotic methylation and restriction-modification with nanopore sequencing.</title>
        <authorList>
            <person name="Crits-Christoph A."/>
            <person name="Kang S.C."/>
            <person name="Lee H."/>
            <person name="Ostrov N."/>
        </authorList>
    </citation>
    <scope>NUCLEOTIDE SEQUENCE [LARGE SCALE GENOMIC DNA]</scope>
    <source>
        <strain evidence="2 3">DSMZ 16071</strain>
    </source>
</reference>
<dbReference type="EMBL" id="CP140158">
    <property type="protein sequence ID" value="WQG84539.1"/>
    <property type="molecule type" value="Genomic_DNA"/>
</dbReference>
<feature type="transmembrane region" description="Helical" evidence="1">
    <location>
        <begin position="67"/>
        <end position="86"/>
    </location>
</feature>
<keyword evidence="3" id="KW-1185">Reference proteome</keyword>
<protein>
    <submittedName>
        <fullName evidence="2">Poly-beta-1,6-N-acetyl-D-glucosamine biosynthesis protein PgaD</fullName>
    </submittedName>
</protein>
<keyword evidence="1" id="KW-0812">Transmembrane</keyword>
<feature type="transmembrane region" description="Helical" evidence="1">
    <location>
        <begin position="20"/>
        <end position="47"/>
    </location>
</feature>
<dbReference type="Proteomes" id="UP001324185">
    <property type="component" value="Chromosome"/>
</dbReference>
<dbReference type="NCBIfam" id="TIGR03940">
    <property type="entry name" value="PGA_PgaD"/>
    <property type="match status" value="1"/>
</dbReference>
<organism evidence="2 3">
    <name type="scientific">Kangiella aquimarina</name>
    <dbReference type="NCBI Taxonomy" id="261965"/>
    <lineage>
        <taxon>Bacteria</taxon>
        <taxon>Pseudomonadati</taxon>
        <taxon>Pseudomonadota</taxon>
        <taxon>Gammaproteobacteria</taxon>
        <taxon>Kangiellales</taxon>
        <taxon>Kangiellaceae</taxon>
        <taxon>Kangiella</taxon>
    </lineage>
</organism>
<gene>
    <name evidence="2" type="primary">pgaD</name>
    <name evidence="2" type="ORF">SR900_08675</name>
</gene>
<keyword evidence="1" id="KW-1133">Transmembrane helix</keyword>